<proteinExistence type="predicted"/>
<gene>
    <name evidence="2" type="ORF">LPMP_030510</name>
</gene>
<reference evidence="2 3" key="1">
    <citation type="journal article" date="2015" name="Sci. Rep.">
        <title>The genome of Leishmania panamensis: insights into genomics of the L. (Viannia) subgenus.</title>
        <authorList>
            <person name="Llanes A."/>
            <person name="Restrepo C.M."/>
            <person name="Vecchio G.D."/>
            <person name="Anguizola F.J."/>
            <person name="Lleonart R."/>
        </authorList>
    </citation>
    <scope>NUCLEOTIDE SEQUENCE [LARGE SCALE GENOMIC DNA]</scope>
    <source>
        <strain evidence="2 3">MHOM/PA/94/PSC-1</strain>
    </source>
</reference>
<organism evidence="2 3">
    <name type="scientific">Leishmania panamensis</name>
    <dbReference type="NCBI Taxonomy" id="5679"/>
    <lineage>
        <taxon>Eukaryota</taxon>
        <taxon>Discoba</taxon>
        <taxon>Euglenozoa</taxon>
        <taxon>Kinetoplastea</taxon>
        <taxon>Metakinetoplastina</taxon>
        <taxon>Trypanosomatida</taxon>
        <taxon>Trypanosomatidae</taxon>
        <taxon>Leishmaniinae</taxon>
        <taxon>Leishmania</taxon>
        <taxon>Leishmania guyanensis species complex</taxon>
    </lineage>
</organism>
<feature type="region of interest" description="Disordered" evidence="1">
    <location>
        <begin position="179"/>
        <end position="235"/>
    </location>
</feature>
<dbReference type="EMBL" id="CP009372">
    <property type="protein sequence ID" value="AIN95286.1"/>
    <property type="molecule type" value="Genomic_DNA"/>
</dbReference>
<dbReference type="GeneID" id="22571917"/>
<dbReference type="VEuPathDB" id="TriTrypDB:LPMP_030510"/>
<feature type="region of interest" description="Disordered" evidence="1">
    <location>
        <begin position="53"/>
        <end position="77"/>
    </location>
</feature>
<feature type="region of interest" description="Disordered" evidence="1">
    <location>
        <begin position="254"/>
        <end position="280"/>
    </location>
</feature>
<dbReference type="VEuPathDB" id="TriTrypDB:LPAL13_030009600"/>
<feature type="region of interest" description="Disordered" evidence="1">
    <location>
        <begin position="512"/>
        <end position="537"/>
    </location>
</feature>
<name>A0A088S1D7_LEIPA</name>
<evidence type="ECO:0000313" key="3">
    <source>
        <dbReference type="Proteomes" id="UP000063063"/>
    </source>
</evidence>
<dbReference type="eggNOG" id="ENOG502SHGC">
    <property type="taxonomic scope" value="Eukaryota"/>
</dbReference>
<keyword evidence="3" id="KW-1185">Reference proteome</keyword>
<evidence type="ECO:0000313" key="2">
    <source>
        <dbReference type="EMBL" id="AIN95286.1"/>
    </source>
</evidence>
<dbReference type="Proteomes" id="UP000063063">
    <property type="component" value="Chromosome 3"/>
</dbReference>
<dbReference type="AlphaFoldDB" id="A0A088S1D7"/>
<dbReference type="KEGG" id="lpan:LPMP_030510"/>
<feature type="compositionally biased region" description="Low complexity" evidence="1">
    <location>
        <begin position="208"/>
        <end position="218"/>
    </location>
</feature>
<feature type="region of interest" description="Disordered" evidence="1">
    <location>
        <begin position="1"/>
        <end position="32"/>
    </location>
</feature>
<accession>A0A088S1D7</accession>
<sequence>MSSDFESLSCNLESSENRQRHGDSTSASSDFDTLDDLVTEQNAQMLCRLDVHSASPGSGDRLAPSPDHSNQRTSSAYGYRDYGVTGEVAATVPAARGAHQHHRCSAAAQNDDCGRVHLFIKDPTSCCRPPATATRGDVKGTHTLYNLEGEFAPTVVTPRDTRTASWAAAAATTTVANVSASRGGELASVTQRQATCPPDSVSPTRVHSAATLTASATTPRTHDSSDDDGCADDGKVEKDRADLEVSLTAQRGQLTHDASAAAAASRPPQPLSTVTPYHSARDLDGFYNTGLLLEDDDNDDDAATRDLSRRHALVVDSAVAPPPPSAVPGASLFHRHRSAGRYGHNAPISWQRLPATTAAPDPYGGAHCRRPASPTSIKASTATVPRSWSIASRRKAAGDQLCRLAVVLPTMTTVHWLSLVITLLVPVNLLCLDVMALGWIRRRVDASYGGASALPSYARSTAPLSPRVVIFCGAEDSTGAAAAAAAPSSSLSLSCPSGSEFGPSVDVTTVTSTSVGGSSDTASADNSGGVGTLRPSSSSAHTVPALCSVILWLLVPNGLLCRLAMHRLRRPSSERVADETKTVDKSVVGSSPSVGVAAAAAPSTPSPPHQISVASTDEYQHLKAEWRVCCDAYERARQLAPQLKVIELFIQYAFLWVMVYAPLPCATAAGEWAEAWLLTVPAPEEETATTQNGSDWGAARNPTTLVSPRCAAGAIVAA</sequence>
<dbReference type="OrthoDB" id="267251at2759"/>
<feature type="compositionally biased region" description="Low complexity" evidence="1">
    <location>
        <begin position="1"/>
        <end position="14"/>
    </location>
</feature>
<feature type="compositionally biased region" description="Low complexity" evidence="1">
    <location>
        <begin position="512"/>
        <end position="524"/>
    </location>
</feature>
<feature type="compositionally biased region" description="Polar residues" evidence="1">
    <location>
        <begin position="67"/>
        <end position="76"/>
    </location>
</feature>
<protein>
    <submittedName>
        <fullName evidence="2">Uncharacterized protein</fullName>
    </submittedName>
</protein>
<evidence type="ECO:0000256" key="1">
    <source>
        <dbReference type="SAM" id="MobiDB-lite"/>
    </source>
</evidence>
<dbReference type="RefSeq" id="XP_010700994.1">
    <property type="nucleotide sequence ID" value="XM_010702692.1"/>
</dbReference>